<organism evidence="2 3">
    <name type="scientific">Wuchereria bancrofti</name>
    <dbReference type="NCBI Taxonomy" id="6293"/>
    <lineage>
        <taxon>Eukaryota</taxon>
        <taxon>Metazoa</taxon>
        <taxon>Ecdysozoa</taxon>
        <taxon>Nematoda</taxon>
        <taxon>Chromadorea</taxon>
        <taxon>Rhabditida</taxon>
        <taxon>Spirurina</taxon>
        <taxon>Spiruromorpha</taxon>
        <taxon>Filarioidea</taxon>
        <taxon>Onchocercidae</taxon>
        <taxon>Wuchereria</taxon>
    </lineage>
</organism>
<keyword evidence="1" id="KW-1133">Transmembrane helix</keyword>
<gene>
    <name evidence="2" type="ORF">WUBG_12082</name>
</gene>
<feature type="transmembrane region" description="Helical" evidence="1">
    <location>
        <begin position="14"/>
        <end position="43"/>
    </location>
</feature>
<name>J9E4C7_WUCBA</name>
<evidence type="ECO:0000256" key="1">
    <source>
        <dbReference type="SAM" id="Phobius"/>
    </source>
</evidence>
<accession>J9E4C7</accession>
<keyword evidence="1" id="KW-0812">Transmembrane</keyword>
<dbReference type="EMBL" id="ADBV01008315">
    <property type="protein sequence ID" value="EJW77008.1"/>
    <property type="molecule type" value="Genomic_DNA"/>
</dbReference>
<keyword evidence="1" id="KW-0472">Membrane</keyword>
<feature type="transmembrane region" description="Helical" evidence="1">
    <location>
        <begin position="64"/>
        <end position="84"/>
    </location>
</feature>
<protein>
    <submittedName>
        <fullName evidence="2">Uncharacterized protein</fullName>
    </submittedName>
</protein>
<proteinExistence type="predicted"/>
<dbReference type="AlphaFoldDB" id="J9E4C7"/>
<evidence type="ECO:0000313" key="2">
    <source>
        <dbReference type="EMBL" id="EJW77008.1"/>
    </source>
</evidence>
<comment type="caution">
    <text evidence="2">The sequence shown here is derived from an EMBL/GenBank/DDBJ whole genome shotgun (WGS) entry which is preliminary data.</text>
</comment>
<dbReference type="Proteomes" id="UP000004810">
    <property type="component" value="Unassembled WGS sequence"/>
</dbReference>
<sequence length="101" mass="11394">MNQSSINHHHHQSIIINIIIIIMMSLSSLSSSSSSSLSLMIAIVQLIEKKKALLSLDRFSLSPLFLNSLQFCSTTIFLLIYLLLYPSHYTSFSSYMIKLAL</sequence>
<evidence type="ECO:0000313" key="3">
    <source>
        <dbReference type="Proteomes" id="UP000004810"/>
    </source>
</evidence>
<reference evidence="3" key="1">
    <citation type="submission" date="2012-08" db="EMBL/GenBank/DDBJ databases">
        <title>The Genome Sequence of Wuchereria bancrofti.</title>
        <authorList>
            <person name="Nutman T.B."/>
            <person name="Fink D.L."/>
            <person name="Russ C."/>
            <person name="Young S."/>
            <person name="Zeng Q."/>
            <person name="Koehrsen M."/>
            <person name="Alvarado L."/>
            <person name="Berlin A."/>
            <person name="Chapman S.B."/>
            <person name="Chen Z."/>
            <person name="Freedman E."/>
            <person name="Gellesch M."/>
            <person name="Goldberg J."/>
            <person name="Griggs A."/>
            <person name="Gujja S."/>
            <person name="Heilman E.R."/>
            <person name="Heiman D."/>
            <person name="Hepburn T."/>
            <person name="Howarth C."/>
            <person name="Jen D."/>
            <person name="Larson L."/>
            <person name="Lewis B."/>
            <person name="Mehta T."/>
            <person name="Park D."/>
            <person name="Pearson M."/>
            <person name="Roberts A."/>
            <person name="Saif S."/>
            <person name="Shea T."/>
            <person name="Shenoy N."/>
            <person name="Sisk P."/>
            <person name="Stolte C."/>
            <person name="Sykes S."/>
            <person name="Walk T."/>
            <person name="White J."/>
            <person name="Yandava C."/>
            <person name="Haas B."/>
            <person name="Henn M.R."/>
            <person name="Nusbaum C."/>
            <person name="Birren B."/>
        </authorList>
    </citation>
    <scope>NUCLEOTIDE SEQUENCE [LARGE SCALE GENOMIC DNA]</scope>
    <source>
        <strain evidence="3">NA</strain>
    </source>
</reference>